<dbReference type="NCBIfam" id="TIGR03359">
    <property type="entry name" value="VI_chp_6"/>
    <property type="match status" value="1"/>
</dbReference>
<dbReference type="Proteomes" id="UP000032866">
    <property type="component" value="Chromosome 2"/>
</dbReference>
<sequence length="556" mass="60527">MLQSFALLAADIGNRLDDNYPEFAEALLGMLYPQYLRALPACAVAQFDVSDMFEKLTEPSVIARHTELASKVEDCRFRTVYDVALAPVRISAARYASATAVPADVVLPPGTTGLLSITFEVARPDFRLEAVPSPLRIHVNGTREVVGTVMDTMTMRTTAAFVENIERRWSTLPTPPLTAVGFDGAEKLIDEDHGPPALRLLSEYFAFPKKFDFIDVDLATLVHAAGSGQQLTLHLAICGVHPDSWTAQRLKNLSANNLKLFCTPVVNLFRLTSLPVKRNPITDTYPVQSQNTDAAGVEIWSVDAVRTTTSRSGANIIHPFTSLMHGSSAKPAGPYWVLKQHNVASPSGKKETALSLVELDGRPANDTGIEQITADVSCSNGSLPRAMRAGAEDGDLVNEQGTMVSRIVMLDAPTEVARLSKEGDAAWRLITQFAPHSIELTRTGLVELKRLFRQFAAHSAGYANLLDGLTNLSHRVKRLWLPGEPMPSFVRGLEVTLTVDKQAFAAVSLSTFIVVMDHFFAVHAPVTSFVQLVVMSANTGAEIRRCTPRPGTIMLA</sequence>
<dbReference type="PIRSF" id="PIRSF028304">
    <property type="entry name" value="UCP028304"/>
    <property type="match status" value="1"/>
</dbReference>
<dbReference type="PANTHER" id="PTHR35370">
    <property type="entry name" value="CYTOPLASMIC PROTEIN-RELATED-RELATED"/>
    <property type="match status" value="1"/>
</dbReference>
<proteinExistence type="predicted"/>
<evidence type="ECO:0000313" key="1">
    <source>
        <dbReference type="EMBL" id="AFQ50281.1"/>
    </source>
</evidence>
<dbReference type="PANTHER" id="PTHR35370:SF1">
    <property type="entry name" value="TYPE VI SECRETION SYSTEM COMPONENT TSSF1"/>
    <property type="match status" value="1"/>
</dbReference>
<evidence type="ECO:0000313" key="2">
    <source>
        <dbReference type="Proteomes" id="UP000032866"/>
    </source>
</evidence>
<accession>A0A9W3PB70</accession>
<name>A0A9W3PB70_BURCE</name>
<dbReference type="Pfam" id="PF05947">
    <property type="entry name" value="T6SS_TssF"/>
    <property type="match status" value="1"/>
</dbReference>
<protein>
    <submittedName>
        <fullName evidence="1">Type VI secretion protein</fullName>
    </submittedName>
</protein>
<dbReference type="EMBL" id="CP003775">
    <property type="protein sequence ID" value="AFQ50281.1"/>
    <property type="molecule type" value="Genomic_DNA"/>
</dbReference>
<dbReference type="AlphaFoldDB" id="A0A9W3PB70"/>
<organism evidence="1 2">
    <name type="scientific">Burkholderia cepacia GG4</name>
    <dbReference type="NCBI Taxonomy" id="1009846"/>
    <lineage>
        <taxon>Bacteria</taxon>
        <taxon>Pseudomonadati</taxon>
        <taxon>Pseudomonadota</taxon>
        <taxon>Betaproteobacteria</taxon>
        <taxon>Burkholderiales</taxon>
        <taxon>Burkholderiaceae</taxon>
        <taxon>Burkholderia</taxon>
        <taxon>Burkholderia cepacia complex</taxon>
    </lineage>
</organism>
<gene>
    <name evidence="1" type="ORF">GEM_3891</name>
</gene>
<dbReference type="KEGG" id="bct:GEM_3891"/>
<dbReference type="InterPro" id="IPR010272">
    <property type="entry name" value="T6SS_TssF"/>
</dbReference>
<reference evidence="1 2" key="1">
    <citation type="journal article" date="2012" name="J. Bacteriol.">
        <title>Complete Genome Sequence of Burkholderia sp. Strain GG4, a Betaproteobacterium That Reduces 3-Oxo-N-Acylhomoserine Lactones and Produces Different N-Acylhomoserine Lactones.</title>
        <authorList>
            <person name="Hong K.W."/>
            <person name="Koh C.L."/>
            <person name="Sam C.K."/>
            <person name="Yin W.F."/>
            <person name="Chan K.G."/>
        </authorList>
    </citation>
    <scope>NUCLEOTIDE SEQUENCE [LARGE SCALE GENOMIC DNA]</scope>
    <source>
        <strain evidence="1 2">GG4</strain>
    </source>
</reference>